<feature type="region of interest" description="Disordered" evidence="1">
    <location>
        <begin position="1"/>
        <end position="29"/>
    </location>
</feature>
<evidence type="ECO:0008006" key="4">
    <source>
        <dbReference type="Google" id="ProtNLM"/>
    </source>
</evidence>
<evidence type="ECO:0000313" key="3">
    <source>
        <dbReference type="Proteomes" id="UP000285530"/>
    </source>
</evidence>
<dbReference type="Gene3D" id="3.10.450.50">
    <property type="match status" value="1"/>
</dbReference>
<accession>A0A418ZNR9</accession>
<evidence type="ECO:0000256" key="1">
    <source>
        <dbReference type="SAM" id="MobiDB-lite"/>
    </source>
</evidence>
<organism evidence="2 3">
    <name type="scientific">Paracoccus aestuarii</name>
    <dbReference type="NCBI Taxonomy" id="453842"/>
    <lineage>
        <taxon>Bacteria</taxon>
        <taxon>Pseudomonadati</taxon>
        <taxon>Pseudomonadota</taxon>
        <taxon>Alphaproteobacteria</taxon>
        <taxon>Rhodobacterales</taxon>
        <taxon>Paracoccaceae</taxon>
        <taxon>Paracoccus</taxon>
    </lineage>
</organism>
<dbReference type="Proteomes" id="UP000285530">
    <property type="component" value="Unassembled WGS sequence"/>
</dbReference>
<name>A0A418ZNR9_9RHOB</name>
<keyword evidence="3" id="KW-1185">Reference proteome</keyword>
<evidence type="ECO:0000313" key="2">
    <source>
        <dbReference type="EMBL" id="RJK92362.1"/>
    </source>
</evidence>
<dbReference type="InterPro" id="IPR004027">
    <property type="entry name" value="SEC_C_motif"/>
</dbReference>
<proteinExistence type="predicted"/>
<dbReference type="RefSeq" id="WP_147388215.1">
    <property type="nucleotide sequence ID" value="NZ_QZEV01000255.1"/>
</dbReference>
<protein>
    <recommendedName>
        <fullName evidence="4">Preprotein translocase subunit SecA</fullName>
    </recommendedName>
</protein>
<dbReference type="OrthoDB" id="1551443at2"/>
<reference evidence="2 3" key="1">
    <citation type="submission" date="2018-09" db="EMBL/GenBank/DDBJ databases">
        <title>Paracoccus onubensis nov. sp. a moderate halophilic bacterium isolated from Gruta de las Maravillas (Aracena, Spain).</title>
        <authorList>
            <person name="Jurado V."/>
            <person name="Gutierrez-Patricio S."/>
            <person name="Gonzalez-Pimentel J.L."/>
            <person name="Laiz L."/>
            <person name="Saiz-Jimenez C."/>
        </authorList>
    </citation>
    <scope>NUCLEOTIDE SEQUENCE [LARGE SCALE GENOMIC DNA]</scope>
    <source>
        <strain evidence="2 3">DSM 19484</strain>
    </source>
</reference>
<dbReference type="Pfam" id="PF02810">
    <property type="entry name" value="SEC-C"/>
    <property type="match status" value="1"/>
</dbReference>
<gene>
    <name evidence="2" type="ORF">D3P06_19290</name>
</gene>
<feature type="compositionally biased region" description="Pro residues" evidence="1">
    <location>
        <begin position="1"/>
        <end position="11"/>
    </location>
</feature>
<dbReference type="AlphaFoldDB" id="A0A418ZNR9"/>
<dbReference type="SUPFAM" id="SSF103642">
    <property type="entry name" value="Sec-C motif"/>
    <property type="match status" value="1"/>
</dbReference>
<comment type="caution">
    <text evidence="2">The sequence shown here is derived from an EMBL/GenBank/DDBJ whole genome shotgun (WGS) entry which is preliminary data.</text>
</comment>
<feature type="non-terminal residue" evidence="2">
    <location>
        <position position="1"/>
    </location>
</feature>
<dbReference type="EMBL" id="QZEV01000255">
    <property type="protein sequence ID" value="RJK92362.1"/>
    <property type="molecule type" value="Genomic_DNA"/>
</dbReference>
<sequence>DQAPQPAPNPGARPGFVEADPTTWGNPSRNDLCPCGSGKKFKHCHGAI</sequence>